<keyword evidence="3" id="KW-0731">Sigma factor</keyword>
<dbReference type="GO" id="GO:0016987">
    <property type="term" value="F:sigma factor activity"/>
    <property type="evidence" value="ECO:0007669"/>
    <property type="project" value="UniProtKB-KW"/>
</dbReference>
<evidence type="ECO:0000313" key="6">
    <source>
        <dbReference type="EMBL" id="SMD01381.1"/>
    </source>
</evidence>
<proteinExistence type="inferred from homology"/>
<evidence type="ECO:0000313" key="7">
    <source>
        <dbReference type="Proteomes" id="UP000192756"/>
    </source>
</evidence>
<dbReference type="NCBIfam" id="TIGR02937">
    <property type="entry name" value="sigma70-ECF"/>
    <property type="match status" value="1"/>
</dbReference>
<dbReference type="CDD" id="cd06171">
    <property type="entry name" value="Sigma70_r4"/>
    <property type="match status" value="1"/>
</dbReference>
<evidence type="ECO:0000256" key="3">
    <source>
        <dbReference type="ARBA" id="ARBA00023082"/>
    </source>
</evidence>
<dbReference type="EMBL" id="FWXT01000004">
    <property type="protein sequence ID" value="SMD01381.1"/>
    <property type="molecule type" value="Genomic_DNA"/>
</dbReference>
<protein>
    <submittedName>
        <fullName evidence="6">RNA polymerase sigma-70 factor, ECF subfamily</fullName>
    </submittedName>
</protein>
<keyword evidence="2" id="KW-0805">Transcription regulation</keyword>
<evidence type="ECO:0000259" key="5">
    <source>
        <dbReference type="SMART" id="SM00421"/>
    </source>
</evidence>
<dbReference type="InterPro" id="IPR007627">
    <property type="entry name" value="RNA_pol_sigma70_r2"/>
</dbReference>
<evidence type="ECO:0000256" key="4">
    <source>
        <dbReference type="ARBA" id="ARBA00023163"/>
    </source>
</evidence>
<keyword evidence="4" id="KW-0804">Transcription</keyword>
<name>A0A1W2DVA8_9SPHI</name>
<dbReference type="Pfam" id="PF04542">
    <property type="entry name" value="Sigma70_r2"/>
    <property type="match status" value="1"/>
</dbReference>
<dbReference type="NCBIfam" id="TIGR02985">
    <property type="entry name" value="Sig70_bacteroi1"/>
    <property type="match status" value="1"/>
</dbReference>
<gene>
    <name evidence="6" type="ORF">SAMN04488524_4116</name>
</gene>
<dbReference type="InterPro" id="IPR014284">
    <property type="entry name" value="RNA_pol_sigma-70_dom"/>
</dbReference>
<dbReference type="Proteomes" id="UP000192756">
    <property type="component" value="Unassembled WGS sequence"/>
</dbReference>
<dbReference type="AlphaFoldDB" id="A0A1W2DVA8"/>
<keyword evidence="7" id="KW-1185">Reference proteome</keyword>
<comment type="similarity">
    <text evidence="1">Belongs to the sigma-70 factor family. ECF subfamily.</text>
</comment>
<evidence type="ECO:0000256" key="2">
    <source>
        <dbReference type="ARBA" id="ARBA00023015"/>
    </source>
</evidence>
<dbReference type="Gene3D" id="1.10.1740.10">
    <property type="match status" value="1"/>
</dbReference>
<organism evidence="6 7">
    <name type="scientific">Pedobacter africanus</name>
    <dbReference type="NCBI Taxonomy" id="151894"/>
    <lineage>
        <taxon>Bacteria</taxon>
        <taxon>Pseudomonadati</taxon>
        <taxon>Bacteroidota</taxon>
        <taxon>Sphingobacteriia</taxon>
        <taxon>Sphingobacteriales</taxon>
        <taxon>Sphingobacteriaceae</taxon>
        <taxon>Pedobacter</taxon>
    </lineage>
</organism>
<dbReference type="Pfam" id="PF08281">
    <property type="entry name" value="Sigma70_r4_2"/>
    <property type="match status" value="1"/>
</dbReference>
<sequence length="192" mass="22538">MVAYTEYTDQELSSLLQQGDHAAFTEIYNRYWRKIFVVAHKRLGDQEEAEGIVQDLFLNLWRKRESFRLTTGFQNYFAIALKFEILDVMRKWANVSKYENELSFTYTEADESMLRSADLEELRQKIQLTISALPEKCQLVFRLKHEQGYSQKQIAEELNISEKTVEAHLAKAKKQLRGKIGGLLELILFLCF</sequence>
<dbReference type="PANTHER" id="PTHR43133">
    <property type="entry name" value="RNA POLYMERASE ECF-TYPE SIGMA FACTO"/>
    <property type="match status" value="1"/>
</dbReference>
<feature type="domain" description="HTH luxR-type" evidence="5">
    <location>
        <begin position="130"/>
        <end position="190"/>
    </location>
</feature>
<dbReference type="PRINTS" id="PR00038">
    <property type="entry name" value="HTHLUXR"/>
</dbReference>
<dbReference type="GO" id="GO:0006352">
    <property type="term" value="P:DNA-templated transcription initiation"/>
    <property type="evidence" value="ECO:0007669"/>
    <property type="project" value="InterPro"/>
</dbReference>
<dbReference type="OrthoDB" id="1097528at2"/>
<dbReference type="InterPro" id="IPR036388">
    <property type="entry name" value="WH-like_DNA-bd_sf"/>
</dbReference>
<dbReference type="PANTHER" id="PTHR43133:SF46">
    <property type="entry name" value="RNA POLYMERASE SIGMA-70 FACTOR ECF SUBFAMILY"/>
    <property type="match status" value="1"/>
</dbReference>
<dbReference type="SMART" id="SM00421">
    <property type="entry name" value="HTH_LUXR"/>
    <property type="match status" value="1"/>
</dbReference>
<dbReference type="GO" id="GO:0003677">
    <property type="term" value="F:DNA binding"/>
    <property type="evidence" value="ECO:0007669"/>
    <property type="project" value="InterPro"/>
</dbReference>
<dbReference type="InterPro" id="IPR039425">
    <property type="entry name" value="RNA_pol_sigma-70-like"/>
</dbReference>
<dbReference type="SUPFAM" id="SSF88659">
    <property type="entry name" value="Sigma3 and sigma4 domains of RNA polymerase sigma factors"/>
    <property type="match status" value="1"/>
</dbReference>
<dbReference type="InterPro" id="IPR014327">
    <property type="entry name" value="RNA_pol_sigma70_bacteroid"/>
</dbReference>
<dbReference type="SUPFAM" id="SSF88946">
    <property type="entry name" value="Sigma2 domain of RNA polymerase sigma factors"/>
    <property type="match status" value="1"/>
</dbReference>
<reference evidence="7" key="1">
    <citation type="submission" date="2017-04" db="EMBL/GenBank/DDBJ databases">
        <authorList>
            <person name="Varghese N."/>
            <person name="Submissions S."/>
        </authorList>
    </citation>
    <scope>NUCLEOTIDE SEQUENCE [LARGE SCALE GENOMIC DNA]</scope>
    <source>
        <strain evidence="7">DSM 12126</strain>
    </source>
</reference>
<accession>A0A1W2DVA8</accession>
<dbReference type="Gene3D" id="1.10.10.10">
    <property type="entry name" value="Winged helix-like DNA-binding domain superfamily/Winged helix DNA-binding domain"/>
    <property type="match status" value="1"/>
</dbReference>
<dbReference type="InterPro" id="IPR013324">
    <property type="entry name" value="RNA_pol_sigma_r3/r4-like"/>
</dbReference>
<dbReference type="InterPro" id="IPR013249">
    <property type="entry name" value="RNA_pol_sigma70_r4_t2"/>
</dbReference>
<dbReference type="InterPro" id="IPR000792">
    <property type="entry name" value="Tscrpt_reg_LuxR_C"/>
</dbReference>
<dbReference type="STRING" id="151894.SAMN04488524_4116"/>
<evidence type="ECO:0000256" key="1">
    <source>
        <dbReference type="ARBA" id="ARBA00010641"/>
    </source>
</evidence>
<dbReference type="InterPro" id="IPR013325">
    <property type="entry name" value="RNA_pol_sigma_r2"/>
</dbReference>
<dbReference type="RefSeq" id="WP_084240895.1">
    <property type="nucleotide sequence ID" value="NZ_FWXT01000004.1"/>
</dbReference>